<dbReference type="EMBL" id="JBHRYN010000060">
    <property type="protein sequence ID" value="MFC3702971.1"/>
    <property type="molecule type" value="Genomic_DNA"/>
</dbReference>
<comment type="caution">
    <text evidence="2">The sequence shown here is derived from an EMBL/GenBank/DDBJ whole genome shotgun (WGS) entry which is preliminary data.</text>
</comment>
<dbReference type="RefSeq" id="WP_216001505.1">
    <property type="nucleotide sequence ID" value="NZ_JBHRYN010000060.1"/>
</dbReference>
<feature type="domain" description="Antitoxin Xre/MbcA/ParS-like toxin-binding" evidence="1">
    <location>
        <begin position="93"/>
        <end position="133"/>
    </location>
</feature>
<reference evidence="3" key="1">
    <citation type="journal article" date="2019" name="Int. J. Syst. Evol. Microbiol.">
        <title>The Global Catalogue of Microorganisms (GCM) 10K type strain sequencing project: providing services to taxonomists for standard genome sequencing and annotation.</title>
        <authorList>
            <consortium name="The Broad Institute Genomics Platform"/>
            <consortium name="The Broad Institute Genome Sequencing Center for Infectious Disease"/>
            <person name="Wu L."/>
            <person name="Ma J."/>
        </authorList>
    </citation>
    <scope>NUCLEOTIDE SEQUENCE [LARGE SCALE GENOMIC DNA]</scope>
    <source>
        <strain evidence="3">CECT 8288</strain>
    </source>
</reference>
<name>A0ABV7WUK9_9GAMM</name>
<protein>
    <submittedName>
        <fullName evidence="2">MbcA/ParS/Xre antitoxin family protein</fullName>
    </submittedName>
</protein>
<accession>A0ABV7WUK9</accession>
<evidence type="ECO:0000313" key="2">
    <source>
        <dbReference type="EMBL" id="MFC3702971.1"/>
    </source>
</evidence>
<keyword evidence="3" id="KW-1185">Reference proteome</keyword>
<evidence type="ECO:0000259" key="1">
    <source>
        <dbReference type="Pfam" id="PF09722"/>
    </source>
</evidence>
<sequence>MAERQPVDVNEVASQIEGSDFHVESQAYNGEEFSVHFVREGQHATDLLEFAKQQVISAVPGAELVSMDMSEEPPMLGVVDDITKLVVKACSKFGDADLAHAWLSKPQEALNGQIPKILMIEAEGRTQVARALKEINDNE</sequence>
<dbReference type="Pfam" id="PF09722">
    <property type="entry name" value="Xre_MbcA_ParS_C"/>
    <property type="match status" value="1"/>
</dbReference>
<dbReference type="Proteomes" id="UP001595710">
    <property type="component" value="Unassembled WGS sequence"/>
</dbReference>
<dbReference type="InterPro" id="IPR024467">
    <property type="entry name" value="Xre/MbcA/ParS-like_toxin-bd"/>
</dbReference>
<evidence type="ECO:0000313" key="3">
    <source>
        <dbReference type="Proteomes" id="UP001595710"/>
    </source>
</evidence>
<gene>
    <name evidence="2" type="ORF">ACFOND_15155</name>
</gene>
<organism evidence="2 3">
    <name type="scientific">Reinekea marina</name>
    <dbReference type="NCBI Taxonomy" id="1310421"/>
    <lineage>
        <taxon>Bacteria</taxon>
        <taxon>Pseudomonadati</taxon>
        <taxon>Pseudomonadota</taxon>
        <taxon>Gammaproteobacteria</taxon>
        <taxon>Oceanospirillales</taxon>
        <taxon>Saccharospirillaceae</taxon>
        <taxon>Reinekea</taxon>
    </lineage>
</organism>
<proteinExistence type="predicted"/>